<protein>
    <submittedName>
        <fullName evidence="1">DUF771 domain-containing protein</fullName>
    </submittedName>
</protein>
<gene>
    <name evidence="1" type="ORF">BUZ51_00225</name>
</gene>
<dbReference type="Pfam" id="PF05595">
    <property type="entry name" value="DUF771"/>
    <property type="match status" value="1"/>
</dbReference>
<comment type="caution">
    <text evidence="1">The sequence shown here is derived from an EMBL/GenBank/DDBJ whole genome shotgun (WGS) entry which is preliminary data.</text>
</comment>
<sequence>MVQTINVTVPIPEDYVIISKVEYQELTDNQPMNMTLTEVAQYYNQTKSWIVKNILKDDYFRRKIKPFSQLVDEDGNGKYLFNRKKMKQFLNDYDEEIKERTRYK</sequence>
<accession>A0A974KYH2</accession>
<reference evidence="1 2" key="1">
    <citation type="journal article" date="2016" name="Front. Microbiol.">
        <title>Comprehensive Phylogenetic Analysis of Bovine Non-aureus Staphylococci Species Based on Whole-Genome Sequencing.</title>
        <authorList>
            <person name="Naushad S."/>
            <person name="Barkema H.W."/>
            <person name="Luby C."/>
            <person name="Condas L.A."/>
            <person name="Nobrega D.B."/>
            <person name="Carson D.A."/>
            <person name="De Buck J."/>
        </authorList>
    </citation>
    <scope>NUCLEOTIDE SEQUENCE [LARGE SCALE GENOMIC DNA]</scope>
    <source>
        <strain evidence="1 2">SNUC 5336</strain>
    </source>
</reference>
<proteinExistence type="predicted"/>
<dbReference type="InterPro" id="IPR008489">
    <property type="entry name" value="DUF771"/>
</dbReference>
<organism evidence="1 2">
    <name type="scientific">Staphylococcus hominis</name>
    <dbReference type="NCBI Taxonomy" id="1290"/>
    <lineage>
        <taxon>Bacteria</taxon>
        <taxon>Bacillati</taxon>
        <taxon>Bacillota</taxon>
        <taxon>Bacilli</taxon>
        <taxon>Bacillales</taxon>
        <taxon>Staphylococcaceae</taxon>
        <taxon>Staphylococcus</taxon>
    </lineage>
</organism>
<evidence type="ECO:0000313" key="2">
    <source>
        <dbReference type="Proteomes" id="UP000241540"/>
    </source>
</evidence>
<dbReference type="Proteomes" id="UP000241540">
    <property type="component" value="Unassembled WGS sequence"/>
</dbReference>
<dbReference type="EMBL" id="PZHX01000001">
    <property type="protein sequence ID" value="PTK32241.1"/>
    <property type="molecule type" value="Genomic_DNA"/>
</dbReference>
<evidence type="ECO:0000313" key="1">
    <source>
        <dbReference type="EMBL" id="PTK32241.1"/>
    </source>
</evidence>
<dbReference type="RefSeq" id="WP_107639847.1">
    <property type="nucleotide sequence ID" value="NZ_PZHX01000001.1"/>
</dbReference>
<dbReference type="AlphaFoldDB" id="A0A974KYH2"/>
<name>A0A974KYH2_STAHO</name>